<dbReference type="PANTHER" id="PTHR42933">
    <property type="entry name" value="SLR6095 PROTEIN"/>
    <property type="match status" value="1"/>
</dbReference>
<feature type="coiled-coil region" evidence="8">
    <location>
        <begin position="493"/>
        <end position="520"/>
    </location>
</feature>
<dbReference type="GO" id="GO:0003677">
    <property type="term" value="F:DNA binding"/>
    <property type="evidence" value="ECO:0007669"/>
    <property type="project" value="InterPro"/>
</dbReference>
<sequence length="527" mass="59924">MSEDQKQQILKQTLWNIANDLRGNMDADDFRDYILGFIFYKYLSRKMNLYANEILEGDKLSYQQIEGHKDEDLLMQAIKDEALDKLGYFLKPSELFSELARRGNAGGKNQFILGDLAKVLTNIEQSTMGSESEEDFGNLFEDLDLTSSKLGKNEEAKNELIIKVLTHLEGIDFDLENSDSDVLGDAYEYLIGQFASGAGKKAGEFYTPQQVSKILAKIVTVGKDKLKSVYDPTCGSGSLLLRVAKEVNEVGEFYGQESNPTTYNLCRMNMIMHDVHYKRFDIYNEDTLESPSPNHIDKRFEAIVANPPFSAKWSASPLFMSDDRFSSYGKLAPKSKADFAFVQHMVHQLDENGTMACVLPHGVLFRGAAEGHIRKFLIEDKNYLDAVIGLPANIFYGTSIPTCILVLKKERKSHAERSRSILFIDGSQHFEKVKTQNVLREEDIERIVNTYKNRETIDKYSYVASLDEIKENDYNLNIPRYVDTFEEEEPVDLTAVSQELKNLENSIQETDATIADFCKQLNIETPF</sequence>
<dbReference type="REBASE" id="162293">
    <property type="entry name" value="M.Lsp138ORF2360P"/>
</dbReference>
<dbReference type="EMBL" id="CP017478">
    <property type="protein sequence ID" value="AOW19589.1"/>
    <property type="molecule type" value="Genomic_DNA"/>
</dbReference>
<dbReference type="InterPro" id="IPR029063">
    <property type="entry name" value="SAM-dependent_MTases_sf"/>
</dbReference>
<gene>
    <name evidence="11" type="ORF">LPB138_02360</name>
</gene>
<dbReference type="GO" id="GO:0009007">
    <property type="term" value="F:site-specific DNA-methyltransferase (adenine-specific) activity"/>
    <property type="evidence" value="ECO:0007669"/>
    <property type="project" value="UniProtKB-EC"/>
</dbReference>
<feature type="domain" description="N6 adenine-specific DNA methyltransferase N-terminal" evidence="10">
    <location>
        <begin position="10"/>
        <end position="168"/>
    </location>
</feature>
<dbReference type="GO" id="GO:0009307">
    <property type="term" value="P:DNA restriction-modification system"/>
    <property type="evidence" value="ECO:0007669"/>
    <property type="project" value="UniProtKB-KW"/>
</dbReference>
<evidence type="ECO:0000256" key="7">
    <source>
        <dbReference type="ARBA" id="ARBA00047942"/>
    </source>
</evidence>
<evidence type="ECO:0000256" key="5">
    <source>
        <dbReference type="ARBA" id="ARBA00022691"/>
    </source>
</evidence>
<evidence type="ECO:0000313" key="12">
    <source>
        <dbReference type="Proteomes" id="UP000176050"/>
    </source>
</evidence>
<dbReference type="GO" id="GO:0008170">
    <property type="term" value="F:N-methyltransferase activity"/>
    <property type="evidence" value="ECO:0007669"/>
    <property type="project" value="InterPro"/>
</dbReference>
<dbReference type="Proteomes" id="UP000176050">
    <property type="component" value="Chromosome"/>
</dbReference>
<dbReference type="RefSeq" id="WP_070235705.1">
    <property type="nucleotide sequence ID" value="NZ_CP017478.1"/>
</dbReference>
<evidence type="ECO:0000256" key="1">
    <source>
        <dbReference type="ARBA" id="ARBA00006594"/>
    </source>
</evidence>
<evidence type="ECO:0000256" key="2">
    <source>
        <dbReference type="ARBA" id="ARBA00011900"/>
    </source>
</evidence>
<feature type="domain" description="DNA methylase adenine-specific" evidence="9">
    <location>
        <begin position="179"/>
        <end position="489"/>
    </location>
</feature>
<keyword evidence="6" id="KW-0680">Restriction system</keyword>
<dbReference type="NCBIfam" id="TIGR00497">
    <property type="entry name" value="hsdM"/>
    <property type="match status" value="1"/>
</dbReference>
<evidence type="ECO:0000259" key="9">
    <source>
        <dbReference type="Pfam" id="PF02384"/>
    </source>
</evidence>
<dbReference type="Pfam" id="PF12161">
    <property type="entry name" value="HsdM_N"/>
    <property type="match status" value="1"/>
</dbReference>
<dbReference type="SUPFAM" id="SSF53335">
    <property type="entry name" value="S-adenosyl-L-methionine-dependent methyltransferases"/>
    <property type="match status" value="1"/>
</dbReference>
<dbReference type="Gene3D" id="1.20.1260.30">
    <property type="match status" value="1"/>
</dbReference>
<organism evidence="11 12">
    <name type="scientific">Urechidicola croceus</name>
    <dbReference type="NCBI Taxonomy" id="1850246"/>
    <lineage>
        <taxon>Bacteria</taxon>
        <taxon>Pseudomonadati</taxon>
        <taxon>Bacteroidota</taxon>
        <taxon>Flavobacteriia</taxon>
        <taxon>Flavobacteriales</taxon>
        <taxon>Flavobacteriaceae</taxon>
        <taxon>Urechidicola</taxon>
    </lineage>
</organism>
<evidence type="ECO:0000256" key="4">
    <source>
        <dbReference type="ARBA" id="ARBA00022679"/>
    </source>
</evidence>
<dbReference type="InterPro" id="IPR003356">
    <property type="entry name" value="DNA_methylase_A-5"/>
</dbReference>
<dbReference type="EC" id="2.1.1.72" evidence="2"/>
<keyword evidence="3" id="KW-0489">Methyltransferase</keyword>
<dbReference type="OrthoDB" id="9814572at2"/>
<evidence type="ECO:0000313" key="11">
    <source>
        <dbReference type="EMBL" id="AOW19589.1"/>
    </source>
</evidence>
<dbReference type="STRING" id="1850246.LPB138_02360"/>
<dbReference type="InterPro" id="IPR022749">
    <property type="entry name" value="D12N6_MeTrfase_N"/>
</dbReference>
<accession>A0A1D8P4R9</accession>
<evidence type="ECO:0000259" key="10">
    <source>
        <dbReference type="Pfam" id="PF12161"/>
    </source>
</evidence>
<proteinExistence type="inferred from homology"/>
<dbReference type="InterPro" id="IPR051537">
    <property type="entry name" value="DNA_Adenine_Mtase"/>
</dbReference>
<keyword evidence="8" id="KW-0175">Coiled coil</keyword>
<keyword evidence="4" id="KW-0808">Transferase</keyword>
<dbReference type="InterPro" id="IPR038333">
    <property type="entry name" value="T1MK-like_N_sf"/>
</dbReference>
<dbReference type="AlphaFoldDB" id="A0A1D8P4R9"/>
<dbReference type="InterPro" id="IPR004546">
    <property type="entry name" value="Restrct_endonuc_T1M"/>
</dbReference>
<protein>
    <recommendedName>
        <fullName evidence="2">site-specific DNA-methyltransferase (adenine-specific)</fullName>
        <ecNumber evidence="2">2.1.1.72</ecNumber>
    </recommendedName>
</protein>
<name>A0A1D8P4R9_9FLAO</name>
<dbReference type="GO" id="GO:0032259">
    <property type="term" value="P:methylation"/>
    <property type="evidence" value="ECO:0007669"/>
    <property type="project" value="UniProtKB-KW"/>
</dbReference>
<keyword evidence="5" id="KW-0949">S-adenosyl-L-methionine</keyword>
<evidence type="ECO:0000256" key="3">
    <source>
        <dbReference type="ARBA" id="ARBA00022603"/>
    </source>
</evidence>
<dbReference type="KEGG" id="lul:LPB138_02360"/>
<evidence type="ECO:0000256" key="8">
    <source>
        <dbReference type="SAM" id="Coils"/>
    </source>
</evidence>
<comment type="similarity">
    <text evidence="1">Belongs to the N(4)/N(6)-methyltransferase family.</text>
</comment>
<evidence type="ECO:0000256" key="6">
    <source>
        <dbReference type="ARBA" id="ARBA00022747"/>
    </source>
</evidence>
<comment type="catalytic activity">
    <reaction evidence="7">
        <text>a 2'-deoxyadenosine in DNA + S-adenosyl-L-methionine = an N(6)-methyl-2'-deoxyadenosine in DNA + S-adenosyl-L-homocysteine + H(+)</text>
        <dbReference type="Rhea" id="RHEA:15197"/>
        <dbReference type="Rhea" id="RHEA-COMP:12418"/>
        <dbReference type="Rhea" id="RHEA-COMP:12419"/>
        <dbReference type="ChEBI" id="CHEBI:15378"/>
        <dbReference type="ChEBI" id="CHEBI:57856"/>
        <dbReference type="ChEBI" id="CHEBI:59789"/>
        <dbReference type="ChEBI" id="CHEBI:90615"/>
        <dbReference type="ChEBI" id="CHEBI:90616"/>
        <dbReference type="EC" id="2.1.1.72"/>
    </reaction>
</comment>
<dbReference type="PANTHER" id="PTHR42933:SF1">
    <property type="entry name" value="SITE-SPECIFIC DNA-METHYLTRANSFERASE (ADENINE-SPECIFIC)"/>
    <property type="match status" value="1"/>
</dbReference>
<keyword evidence="12" id="KW-1185">Reference proteome</keyword>
<dbReference type="Gene3D" id="3.40.50.150">
    <property type="entry name" value="Vaccinia Virus protein VP39"/>
    <property type="match status" value="1"/>
</dbReference>
<dbReference type="Pfam" id="PF02384">
    <property type="entry name" value="N6_Mtase"/>
    <property type="match status" value="1"/>
</dbReference>
<reference evidence="11 12" key="1">
    <citation type="submission" date="2016-10" db="EMBL/GenBank/DDBJ databases">
        <title>Lutibacter sp. LPB0138, isolated from marine gastropod.</title>
        <authorList>
            <person name="Kim E."/>
            <person name="Yi H."/>
        </authorList>
    </citation>
    <scope>NUCLEOTIDE SEQUENCE [LARGE SCALE GENOMIC DNA]</scope>
    <source>
        <strain evidence="11 12">LPB0138</strain>
    </source>
</reference>
<dbReference type="PRINTS" id="PR00507">
    <property type="entry name" value="N12N6MTFRASE"/>
</dbReference>